<evidence type="ECO:0000256" key="1">
    <source>
        <dbReference type="SAM" id="MobiDB-lite"/>
    </source>
</evidence>
<dbReference type="AlphaFoldDB" id="A0A368KGY8"/>
<proteinExistence type="predicted"/>
<dbReference type="OrthoDB" id="5959331at2"/>
<protein>
    <submittedName>
        <fullName evidence="2">Uncharacterized protein</fullName>
    </submittedName>
</protein>
<organism evidence="2 3">
    <name type="scientific">Rhodanobacter denitrificans</name>
    <dbReference type="NCBI Taxonomy" id="666685"/>
    <lineage>
        <taxon>Bacteria</taxon>
        <taxon>Pseudomonadati</taxon>
        <taxon>Pseudomonadota</taxon>
        <taxon>Gammaproteobacteria</taxon>
        <taxon>Lysobacterales</taxon>
        <taxon>Rhodanobacteraceae</taxon>
        <taxon>Rhodanobacter</taxon>
    </lineage>
</organism>
<dbReference type="RefSeq" id="WP_114341247.1">
    <property type="nucleotide sequence ID" value="NZ_QFWQ01000003.1"/>
</dbReference>
<feature type="compositionally biased region" description="Pro residues" evidence="1">
    <location>
        <begin position="1"/>
        <end position="23"/>
    </location>
</feature>
<dbReference type="EMBL" id="QFWQ01000003">
    <property type="protein sequence ID" value="RCS31172.1"/>
    <property type="molecule type" value="Genomic_DNA"/>
</dbReference>
<name>A0A368KGY8_9GAMM</name>
<keyword evidence="3" id="KW-1185">Reference proteome</keyword>
<dbReference type="Proteomes" id="UP000252387">
    <property type="component" value="Unassembled WGS sequence"/>
</dbReference>
<evidence type="ECO:0000313" key="2">
    <source>
        <dbReference type="EMBL" id="RCS31172.1"/>
    </source>
</evidence>
<evidence type="ECO:0000313" key="3">
    <source>
        <dbReference type="Proteomes" id="UP000252387"/>
    </source>
</evidence>
<sequence>MMPPSHRPSAPPMPASTPVPEPANPTLDGVDEALPPHADYNLHPLAVSSLEHYVPPVEEKGERFHVR</sequence>
<feature type="region of interest" description="Disordered" evidence="1">
    <location>
        <begin position="1"/>
        <end position="39"/>
    </location>
</feature>
<gene>
    <name evidence="2" type="ORF">DEO45_05410</name>
</gene>
<accession>A0A368KGY8</accession>
<comment type="caution">
    <text evidence="2">The sequence shown here is derived from an EMBL/GenBank/DDBJ whole genome shotgun (WGS) entry which is preliminary data.</text>
</comment>
<reference evidence="2 3" key="1">
    <citation type="submission" date="2018-05" db="EMBL/GenBank/DDBJ databases">
        <title>Draft genome sequence of Rhodanobacter denitrificans Yn1 isolated from gold copper mine.</title>
        <authorList>
            <person name="Yang N."/>
            <person name="Mazhar H.S."/>
            <person name="Rensing C."/>
        </authorList>
    </citation>
    <scope>NUCLEOTIDE SEQUENCE [LARGE SCALE GENOMIC DNA]</scope>
    <source>
        <strain evidence="2 3">Yn1</strain>
    </source>
</reference>